<accession>A0ABY7ALA7</accession>
<sequence length="135" mass="15599">MNSDALISEWTLLQNQFDSYEKYSLVIKLTSLIIFSGAYMVNQIGWVLLVLLAAIWLQDAIWKTFQSRIDIRLLLVETWITENDYSQACQFNRQFAQARLSGFALIKEYIKQAIRPTTAFLHAILCSLTLVLSLF</sequence>
<gene>
    <name evidence="2" type="ORF">OLW01_13185</name>
</gene>
<dbReference type="RefSeq" id="WP_268074380.1">
    <property type="nucleotide sequence ID" value="NZ_CP109965.1"/>
</dbReference>
<proteinExistence type="predicted"/>
<evidence type="ECO:0000256" key="1">
    <source>
        <dbReference type="SAM" id="Phobius"/>
    </source>
</evidence>
<keyword evidence="1" id="KW-0472">Membrane</keyword>
<protein>
    <submittedName>
        <fullName evidence="2">Uncharacterized protein</fullName>
    </submittedName>
</protein>
<keyword evidence="1" id="KW-0812">Transmembrane</keyword>
<keyword evidence="1" id="KW-1133">Transmembrane helix</keyword>
<evidence type="ECO:0000313" key="2">
    <source>
        <dbReference type="EMBL" id="WAJ70080.1"/>
    </source>
</evidence>
<dbReference type="EMBL" id="CP109965">
    <property type="protein sequence ID" value="WAJ70080.1"/>
    <property type="molecule type" value="Genomic_DNA"/>
</dbReference>
<reference evidence="2" key="1">
    <citation type="submission" date="2022-10" db="EMBL/GenBank/DDBJ databases">
        <title>Catenovulum adriacola sp. nov. isolated in the Harbour of Susak.</title>
        <authorList>
            <person name="Schoch T."/>
            <person name="Reich S.J."/>
            <person name="Stoeferle S."/>
            <person name="Flaiz M."/>
            <person name="Kazda M."/>
            <person name="Riedel C.U."/>
            <person name="Duerre P."/>
        </authorList>
    </citation>
    <scope>NUCLEOTIDE SEQUENCE</scope>
    <source>
        <strain evidence="2">TS8</strain>
    </source>
</reference>
<feature type="transmembrane region" description="Helical" evidence="1">
    <location>
        <begin position="32"/>
        <end position="57"/>
    </location>
</feature>
<keyword evidence="3" id="KW-1185">Reference proteome</keyword>
<evidence type="ECO:0000313" key="3">
    <source>
        <dbReference type="Proteomes" id="UP001163726"/>
    </source>
</evidence>
<dbReference type="Proteomes" id="UP001163726">
    <property type="component" value="Chromosome"/>
</dbReference>
<name>A0ABY7ALA7_9ALTE</name>
<organism evidence="2 3">
    <name type="scientific">Catenovulum adriaticum</name>
    <dbReference type="NCBI Taxonomy" id="2984846"/>
    <lineage>
        <taxon>Bacteria</taxon>
        <taxon>Pseudomonadati</taxon>
        <taxon>Pseudomonadota</taxon>
        <taxon>Gammaproteobacteria</taxon>
        <taxon>Alteromonadales</taxon>
        <taxon>Alteromonadaceae</taxon>
        <taxon>Catenovulum</taxon>
    </lineage>
</organism>